<evidence type="ECO:0000256" key="2">
    <source>
        <dbReference type="ARBA" id="ARBA00023300"/>
    </source>
</evidence>
<dbReference type="SUPFAM" id="SSF55239">
    <property type="entry name" value="RuBisCO, small subunit"/>
    <property type="match status" value="1"/>
</dbReference>
<sequence>MRITQGTFSFLPELTDDEIRLQIDYALAQGWACSIEFTDDPHPRNTYWEMWGLPMFDLRDAAGVMQEVNACRTTYPQHYIKVNAFDSVRGFETMRLSFIVNRPDVEAALWLEREESEGRVQRYALRCRAGGARPDARERSSVD</sequence>
<dbReference type="Proteomes" id="UP000494329">
    <property type="component" value="Unassembled WGS sequence"/>
</dbReference>
<dbReference type="EMBL" id="CADIKF010000011">
    <property type="protein sequence ID" value="CAB3753903.1"/>
    <property type="molecule type" value="Genomic_DNA"/>
</dbReference>
<evidence type="ECO:0000256" key="3">
    <source>
        <dbReference type="ARBA" id="ARBA00038826"/>
    </source>
</evidence>
<dbReference type="HAMAP" id="MF_00859">
    <property type="entry name" value="RuBisCO_S_bact"/>
    <property type="match status" value="1"/>
</dbReference>
<dbReference type="Gene3D" id="3.30.190.10">
    <property type="entry name" value="Ribulose bisphosphate carboxylase, small subunit"/>
    <property type="match status" value="1"/>
</dbReference>
<evidence type="ECO:0000256" key="4">
    <source>
        <dbReference type="HAMAP-Rule" id="MF_00859"/>
    </source>
</evidence>
<dbReference type="CDD" id="cd03527">
    <property type="entry name" value="RuBisCO_small"/>
    <property type="match status" value="1"/>
</dbReference>
<evidence type="ECO:0000313" key="7">
    <source>
        <dbReference type="Proteomes" id="UP000494329"/>
    </source>
</evidence>
<keyword evidence="6" id="KW-0456">Lyase</keyword>
<keyword evidence="7" id="KW-1185">Reference proteome</keyword>
<comment type="function">
    <text evidence="4">RuBisCO catalyzes two reactions: the carboxylation of D-ribulose 1,5-bisphosphate, the primary event in carbon dioxide fixation, as well as the oxidative fragmentation of the pentose substrate. Both reactions occur simultaneously and in competition at the same active site. Although the small subunit is not catalytic it is essential for maximal activity.</text>
</comment>
<dbReference type="InterPro" id="IPR024681">
    <property type="entry name" value="RuBisCO_ssu"/>
</dbReference>
<dbReference type="GO" id="GO:0019253">
    <property type="term" value="P:reductive pentose-phosphate cycle"/>
    <property type="evidence" value="ECO:0007669"/>
    <property type="project" value="UniProtKB-UniRule"/>
</dbReference>
<dbReference type="AlphaFoldDB" id="A0A6J5DIZ1"/>
<accession>A0A6J5DIZ1</accession>
<comment type="miscellaneous">
    <text evidence="4">The basic functional RuBisCO is composed of a large chain homodimer in a 'head-to-tail' conformation. In form I RuBisCO this homodimer is arranged in a barrel-like tetramer with the small subunits forming a tetrameric 'cap' on each end of the 'barrel'.</text>
</comment>
<name>A0A6J5DIZ1_9BURK</name>
<reference evidence="6 7" key="1">
    <citation type="submission" date="2020-04" db="EMBL/GenBank/DDBJ databases">
        <authorList>
            <person name="De Canck E."/>
        </authorList>
    </citation>
    <scope>NUCLEOTIDE SEQUENCE [LARGE SCALE GENOMIC DNA]</scope>
    <source>
        <strain evidence="6 7">LMG 29739</strain>
    </source>
</reference>
<evidence type="ECO:0000259" key="5">
    <source>
        <dbReference type="SMART" id="SM00961"/>
    </source>
</evidence>
<feature type="domain" description="Ribulose bisphosphate carboxylase small subunit" evidence="5">
    <location>
        <begin position="4"/>
        <end position="103"/>
    </location>
</feature>
<proteinExistence type="inferred from homology"/>
<dbReference type="GO" id="GO:0016984">
    <property type="term" value="F:ribulose-bisphosphate carboxylase activity"/>
    <property type="evidence" value="ECO:0007669"/>
    <property type="project" value="UniProtKB-UniRule"/>
</dbReference>
<dbReference type="PANTHER" id="PTHR31262:SF23">
    <property type="entry name" value="RIBULOSE BISPHOSPHATE CARBOXYLASE SMALL SUBUNIT"/>
    <property type="match status" value="1"/>
</dbReference>
<dbReference type="InterPro" id="IPR036385">
    <property type="entry name" value="RuBisCO_ssu_sf"/>
</dbReference>
<dbReference type="RefSeq" id="WP_175110564.1">
    <property type="nucleotide sequence ID" value="NZ_CADIKF010000011.1"/>
</dbReference>
<keyword evidence="1 4" id="KW-0113">Calvin cycle</keyword>
<evidence type="ECO:0000256" key="1">
    <source>
        <dbReference type="ARBA" id="ARBA00022567"/>
    </source>
</evidence>
<dbReference type="Pfam" id="PF00101">
    <property type="entry name" value="RuBisCO_small"/>
    <property type="match status" value="1"/>
</dbReference>
<evidence type="ECO:0000313" key="6">
    <source>
        <dbReference type="EMBL" id="CAB3753903.1"/>
    </source>
</evidence>
<comment type="subunit">
    <text evidence="3 4">Heterohexadecamer of 8 large and 8 small subunits.</text>
</comment>
<gene>
    <name evidence="4 6" type="primary">cbbS</name>
    <name evidence="6" type="ORF">LMG29739_01823</name>
</gene>
<dbReference type="SMART" id="SM00961">
    <property type="entry name" value="RuBisCO_small"/>
    <property type="match status" value="1"/>
</dbReference>
<keyword evidence="2 4" id="KW-0120">Carbon dioxide fixation</keyword>
<dbReference type="InterPro" id="IPR000894">
    <property type="entry name" value="RuBisCO_ssu_dom"/>
</dbReference>
<dbReference type="PANTHER" id="PTHR31262">
    <property type="entry name" value="RIBULOSE BISPHOSPHATE CARBOXYLASE SMALL CHAIN 1, CHLOROPLASTIC"/>
    <property type="match status" value="1"/>
</dbReference>
<comment type="similarity">
    <text evidence="4">Belongs to the RuBisCO small chain family.</text>
</comment>
<protein>
    <recommendedName>
        <fullName evidence="4">Ribulose bisphosphate carboxylase small subunit</fullName>
        <shortName evidence="4">RuBisCO small subunit</shortName>
    </recommendedName>
</protein>
<organism evidence="6 7">
    <name type="scientific">Paraburkholderia solisilvae</name>
    <dbReference type="NCBI Taxonomy" id="624376"/>
    <lineage>
        <taxon>Bacteria</taxon>
        <taxon>Pseudomonadati</taxon>
        <taxon>Pseudomonadota</taxon>
        <taxon>Betaproteobacteria</taxon>
        <taxon>Burkholderiales</taxon>
        <taxon>Burkholderiaceae</taxon>
        <taxon>Paraburkholderia</taxon>
    </lineage>
</organism>